<keyword evidence="6" id="KW-1185">Reference proteome</keyword>
<feature type="chain" id="PRO_5039312035" description="Secreted protein" evidence="2">
    <location>
        <begin position="20"/>
        <end position="132"/>
    </location>
</feature>
<organism evidence="4 5">
    <name type="scientific">Saccharothrix algeriensis</name>
    <dbReference type="NCBI Taxonomy" id="173560"/>
    <lineage>
        <taxon>Bacteria</taxon>
        <taxon>Bacillati</taxon>
        <taxon>Actinomycetota</taxon>
        <taxon>Actinomycetes</taxon>
        <taxon>Pseudonocardiales</taxon>
        <taxon>Pseudonocardiaceae</taxon>
        <taxon>Saccharothrix</taxon>
    </lineage>
</organism>
<evidence type="ECO:0000313" key="4">
    <source>
        <dbReference type="EMBL" id="QTR03220.1"/>
    </source>
</evidence>
<dbReference type="AlphaFoldDB" id="A0A8T8HYB9"/>
<dbReference type="RefSeq" id="WP_204845536.1">
    <property type="nucleotide sequence ID" value="NZ_JAFBCL010000001.1"/>
</dbReference>
<accession>A0A8T8HYB9</accession>
<dbReference type="InterPro" id="IPR038468">
    <property type="entry name" value="MmpS_C"/>
</dbReference>
<dbReference type="PROSITE" id="PS51257">
    <property type="entry name" value="PROKAR_LIPOPROTEIN"/>
    <property type="match status" value="1"/>
</dbReference>
<feature type="signal peptide" evidence="2">
    <location>
        <begin position="1"/>
        <end position="19"/>
    </location>
</feature>
<reference evidence="4" key="2">
    <citation type="submission" date="2021-04" db="EMBL/GenBank/DDBJ databases">
        <title>Saccharothrix algeriensis WGS.</title>
        <authorList>
            <person name="Stuskova K."/>
            <person name="Hakalova E."/>
            <person name="Tebbal A.B."/>
            <person name="Eichmeier A."/>
        </authorList>
    </citation>
    <scope>NUCLEOTIDE SEQUENCE</scope>
    <source>
        <strain evidence="4">NRRL B-24137</strain>
    </source>
</reference>
<sequence>MTRTIVAAALAANLLAACGEPTSPAPAPATSSSRAAEQHVLVLEVIGTAVLTSLVLTLDGESTEERGVQLPWTRTVTIPRGSGRHEWELVMRHSGGTLAATATVDGRLVTQTGGGGSPGSAGTASVTGSLEG</sequence>
<evidence type="ECO:0000313" key="5">
    <source>
        <dbReference type="Proteomes" id="UP000671828"/>
    </source>
</evidence>
<proteinExistence type="predicted"/>
<protein>
    <recommendedName>
        <fullName evidence="7">Secreted protein</fullName>
    </recommendedName>
</protein>
<evidence type="ECO:0000256" key="2">
    <source>
        <dbReference type="SAM" id="SignalP"/>
    </source>
</evidence>
<dbReference type="Gene3D" id="2.60.40.2880">
    <property type="entry name" value="MmpS1-5, C-terminal soluble domain"/>
    <property type="match status" value="1"/>
</dbReference>
<dbReference type="EMBL" id="CP072788">
    <property type="protein sequence ID" value="QTR03220.1"/>
    <property type="molecule type" value="Genomic_DNA"/>
</dbReference>
<dbReference type="Proteomes" id="UP001195724">
    <property type="component" value="Unassembled WGS sequence"/>
</dbReference>
<dbReference type="EMBL" id="JAFBCL010000001">
    <property type="protein sequence ID" value="MBM7814954.1"/>
    <property type="molecule type" value="Genomic_DNA"/>
</dbReference>
<evidence type="ECO:0000313" key="3">
    <source>
        <dbReference type="EMBL" id="MBM7814954.1"/>
    </source>
</evidence>
<feature type="region of interest" description="Disordered" evidence="1">
    <location>
        <begin position="110"/>
        <end position="132"/>
    </location>
</feature>
<evidence type="ECO:0000313" key="6">
    <source>
        <dbReference type="Proteomes" id="UP001195724"/>
    </source>
</evidence>
<reference evidence="3 6" key="1">
    <citation type="submission" date="2021-01" db="EMBL/GenBank/DDBJ databases">
        <title>Sequencing the genomes of 1000 actinobacteria strains.</title>
        <authorList>
            <person name="Klenk H.-P."/>
        </authorList>
    </citation>
    <scope>NUCLEOTIDE SEQUENCE [LARGE SCALE GENOMIC DNA]</scope>
    <source>
        <strain evidence="3 6">DSM 44581</strain>
    </source>
</reference>
<gene>
    <name evidence="4" type="ORF">J7S33_30420</name>
    <name evidence="3" type="ORF">JOE68_005819</name>
</gene>
<dbReference type="Proteomes" id="UP000671828">
    <property type="component" value="Chromosome"/>
</dbReference>
<evidence type="ECO:0008006" key="7">
    <source>
        <dbReference type="Google" id="ProtNLM"/>
    </source>
</evidence>
<feature type="compositionally biased region" description="Low complexity" evidence="1">
    <location>
        <begin position="120"/>
        <end position="132"/>
    </location>
</feature>
<keyword evidence="2" id="KW-0732">Signal</keyword>
<evidence type="ECO:0000256" key="1">
    <source>
        <dbReference type="SAM" id="MobiDB-lite"/>
    </source>
</evidence>
<name>A0A8T8HYB9_9PSEU</name>